<dbReference type="Pfam" id="PF00440">
    <property type="entry name" value="TetR_N"/>
    <property type="match status" value="1"/>
</dbReference>
<evidence type="ECO:0000313" key="6">
    <source>
        <dbReference type="EMBL" id="AHH96637.1"/>
    </source>
</evidence>
<dbReference type="GO" id="GO:0000976">
    <property type="term" value="F:transcription cis-regulatory region binding"/>
    <property type="evidence" value="ECO:0007669"/>
    <property type="project" value="TreeGrafter"/>
</dbReference>
<name>W5W6Z6_9PSEU</name>
<dbReference type="RefSeq" id="WP_025356763.1">
    <property type="nucleotide sequence ID" value="NZ_CP007155.1"/>
</dbReference>
<dbReference type="Gene3D" id="1.10.10.60">
    <property type="entry name" value="Homeodomain-like"/>
    <property type="match status" value="1"/>
</dbReference>
<keyword evidence="7" id="KW-1185">Reference proteome</keyword>
<dbReference type="SUPFAM" id="SSF48498">
    <property type="entry name" value="Tetracyclin repressor-like, C-terminal domain"/>
    <property type="match status" value="1"/>
</dbReference>
<dbReference type="STRING" id="1449976.KALB_3270"/>
<dbReference type="PANTHER" id="PTHR30055">
    <property type="entry name" value="HTH-TYPE TRANSCRIPTIONAL REGULATOR RUTR"/>
    <property type="match status" value="1"/>
</dbReference>
<keyword evidence="2 4" id="KW-0238">DNA-binding</keyword>
<dbReference type="Pfam" id="PF02909">
    <property type="entry name" value="TetR_C_1"/>
    <property type="match status" value="1"/>
</dbReference>
<evidence type="ECO:0000256" key="1">
    <source>
        <dbReference type="ARBA" id="ARBA00023015"/>
    </source>
</evidence>
<dbReference type="AlphaFoldDB" id="W5W6Z6"/>
<dbReference type="PANTHER" id="PTHR30055:SF151">
    <property type="entry name" value="TRANSCRIPTIONAL REGULATORY PROTEIN"/>
    <property type="match status" value="1"/>
</dbReference>
<evidence type="ECO:0000259" key="5">
    <source>
        <dbReference type="PROSITE" id="PS50977"/>
    </source>
</evidence>
<dbReference type="Gene3D" id="1.10.357.10">
    <property type="entry name" value="Tetracycline Repressor, domain 2"/>
    <property type="match status" value="1"/>
</dbReference>
<dbReference type="GO" id="GO:0003700">
    <property type="term" value="F:DNA-binding transcription factor activity"/>
    <property type="evidence" value="ECO:0007669"/>
    <property type="project" value="TreeGrafter"/>
</dbReference>
<evidence type="ECO:0000313" key="7">
    <source>
        <dbReference type="Proteomes" id="UP000019225"/>
    </source>
</evidence>
<dbReference type="SUPFAM" id="SSF46689">
    <property type="entry name" value="Homeodomain-like"/>
    <property type="match status" value="1"/>
</dbReference>
<dbReference type="Proteomes" id="UP000019225">
    <property type="component" value="Chromosome"/>
</dbReference>
<dbReference type="EMBL" id="CP007155">
    <property type="protein sequence ID" value="AHH96637.1"/>
    <property type="molecule type" value="Genomic_DNA"/>
</dbReference>
<dbReference type="InterPro" id="IPR004111">
    <property type="entry name" value="Repressor_TetR_C"/>
</dbReference>
<dbReference type="PROSITE" id="PS50977">
    <property type="entry name" value="HTH_TETR_2"/>
    <property type="match status" value="1"/>
</dbReference>
<feature type="domain" description="HTH tetR-type" evidence="5">
    <location>
        <begin position="4"/>
        <end position="65"/>
    </location>
</feature>
<dbReference type="GO" id="GO:0045892">
    <property type="term" value="P:negative regulation of DNA-templated transcription"/>
    <property type="evidence" value="ECO:0007669"/>
    <property type="project" value="InterPro"/>
</dbReference>
<evidence type="ECO:0000256" key="2">
    <source>
        <dbReference type="ARBA" id="ARBA00023125"/>
    </source>
</evidence>
<gene>
    <name evidence="6" type="ORF">KALB_3270</name>
</gene>
<keyword evidence="1" id="KW-0805">Transcription regulation</keyword>
<feature type="DNA-binding region" description="H-T-H motif" evidence="4">
    <location>
        <begin position="28"/>
        <end position="47"/>
    </location>
</feature>
<dbReference type="InterPro" id="IPR001647">
    <property type="entry name" value="HTH_TetR"/>
</dbReference>
<reference evidence="6 7" key="1">
    <citation type="journal article" date="2014" name="BMC Genomics">
        <title>Complete genome sequence of producer of the glycopeptide antibiotic Aculeximycin Kutzneria albida DSM 43870T, a representative of minor genus of Pseudonocardiaceae.</title>
        <authorList>
            <person name="Rebets Y."/>
            <person name="Tokovenko B."/>
            <person name="Lushchyk I."/>
            <person name="Ruckert C."/>
            <person name="Zaburannyi N."/>
            <person name="Bechthold A."/>
            <person name="Kalinowski J."/>
            <person name="Luzhetskyy A."/>
        </authorList>
    </citation>
    <scope>NUCLEOTIDE SEQUENCE [LARGE SCALE GENOMIC DNA]</scope>
    <source>
        <strain evidence="6">DSM 43870</strain>
    </source>
</reference>
<dbReference type="HOGENOM" id="CLU_069543_5_1_11"/>
<sequence>MRHRWSRQTILDAAVELVSNAGGVDSFSMRKLAAELGTDSSSLYRHFRNRTELLLAVIDHVLIQAMAGYQRRGDWRERITEVALRVWDAHAALPQLAADFSRYPASGPGTRLVIEELLQALHDAGVPEERVPEWYQRLATMAVSLISAHAAARTRGPREVEQGLETFRVITLGADPVGFPALARYGPRIAPVGFDRDGFRATVEVLLDSVPAGRG</sequence>
<dbReference type="eggNOG" id="COG1309">
    <property type="taxonomic scope" value="Bacteria"/>
</dbReference>
<dbReference type="InterPro" id="IPR009057">
    <property type="entry name" value="Homeodomain-like_sf"/>
</dbReference>
<dbReference type="KEGG" id="kal:KALB_3270"/>
<proteinExistence type="predicted"/>
<organism evidence="6 7">
    <name type="scientific">Kutzneria albida DSM 43870</name>
    <dbReference type="NCBI Taxonomy" id="1449976"/>
    <lineage>
        <taxon>Bacteria</taxon>
        <taxon>Bacillati</taxon>
        <taxon>Actinomycetota</taxon>
        <taxon>Actinomycetes</taxon>
        <taxon>Pseudonocardiales</taxon>
        <taxon>Pseudonocardiaceae</taxon>
        <taxon>Kutzneria</taxon>
    </lineage>
</organism>
<protein>
    <submittedName>
        <fullName evidence="6">Transcription regulator</fullName>
    </submittedName>
</protein>
<evidence type="ECO:0000256" key="3">
    <source>
        <dbReference type="ARBA" id="ARBA00023163"/>
    </source>
</evidence>
<evidence type="ECO:0000256" key="4">
    <source>
        <dbReference type="PROSITE-ProRule" id="PRU00335"/>
    </source>
</evidence>
<accession>W5W6Z6</accession>
<keyword evidence="3" id="KW-0804">Transcription</keyword>
<dbReference type="InterPro" id="IPR036271">
    <property type="entry name" value="Tet_transcr_reg_TetR-rel_C_sf"/>
</dbReference>
<dbReference type="InterPro" id="IPR050109">
    <property type="entry name" value="HTH-type_TetR-like_transc_reg"/>
</dbReference>